<dbReference type="InterPro" id="IPR021458">
    <property type="entry name" value="Rv0495c"/>
</dbReference>
<proteinExistence type="inferred from homology"/>
<protein>
    <submittedName>
        <fullName evidence="2">DUF3109 family protein</fullName>
    </submittedName>
</protein>
<gene>
    <name evidence="2" type="ORF">IAB91_04995</name>
</gene>
<dbReference type="AlphaFoldDB" id="A0A9D9IN32"/>
<name>A0A9D9IN32_9BACT</name>
<evidence type="ECO:0000313" key="3">
    <source>
        <dbReference type="Proteomes" id="UP000823757"/>
    </source>
</evidence>
<evidence type="ECO:0000313" key="2">
    <source>
        <dbReference type="EMBL" id="MBO8474628.1"/>
    </source>
</evidence>
<reference evidence="2" key="1">
    <citation type="submission" date="2020-10" db="EMBL/GenBank/DDBJ databases">
        <authorList>
            <person name="Gilroy R."/>
        </authorList>
    </citation>
    <scope>NUCLEOTIDE SEQUENCE</scope>
    <source>
        <strain evidence="2">B1-13419</strain>
    </source>
</reference>
<reference evidence="2" key="2">
    <citation type="journal article" date="2021" name="PeerJ">
        <title>Extensive microbial diversity within the chicken gut microbiome revealed by metagenomics and culture.</title>
        <authorList>
            <person name="Gilroy R."/>
            <person name="Ravi A."/>
            <person name="Getino M."/>
            <person name="Pursley I."/>
            <person name="Horton D.L."/>
            <person name="Alikhan N.F."/>
            <person name="Baker D."/>
            <person name="Gharbi K."/>
            <person name="Hall N."/>
            <person name="Watson M."/>
            <person name="Adriaenssens E.M."/>
            <person name="Foster-Nyarko E."/>
            <person name="Jarju S."/>
            <person name="Secka A."/>
            <person name="Antonio M."/>
            <person name="Oren A."/>
            <person name="Chaudhuri R.R."/>
            <person name="La Ragione R."/>
            <person name="Hildebrand F."/>
            <person name="Pallen M.J."/>
        </authorList>
    </citation>
    <scope>NUCLEOTIDE SEQUENCE</scope>
    <source>
        <strain evidence="2">B1-13419</strain>
    </source>
</reference>
<evidence type="ECO:0000256" key="1">
    <source>
        <dbReference type="ARBA" id="ARBA00093770"/>
    </source>
</evidence>
<dbReference type="EMBL" id="JADIMD010000076">
    <property type="protein sequence ID" value="MBO8474628.1"/>
    <property type="molecule type" value="Genomic_DNA"/>
</dbReference>
<sequence length="190" mass="21565">MIQIDDCLVSSEILTEFFACDYAKCKGCCCVIGDSGAPLEESEPEAIEKNYSVFSPIMRPQGRAAVADKGFFEIDVDGDMVTPLVPGSEECAYTCFDKDGNCFCSMERKWFEGEGDFRKPISCWLYPIRVSVLGNGMRALNLHRWEICKDAFAKGEKEGVRVYEFLEEPITRYFGKEFFQSLKQCAEHLF</sequence>
<comment type="similarity">
    <text evidence="1">Belongs to the Rv0495c family.</text>
</comment>
<organism evidence="2 3">
    <name type="scientific">Candidatus Cryptobacteroides faecigallinarum</name>
    <dbReference type="NCBI Taxonomy" id="2840763"/>
    <lineage>
        <taxon>Bacteria</taxon>
        <taxon>Pseudomonadati</taxon>
        <taxon>Bacteroidota</taxon>
        <taxon>Bacteroidia</taxon>
        <taxon>Bacteroidales</taxon>
        <taxon>Candidatus Cryptobacteroides</taxon>
    </lineage>
</organism>
<dbReference type="Proteomes" id="UP000823757">
    <property type="component" value="Unassembled WGS sequence"/>
</dbReference>
<accession>A0A9D9IN32</accession>
<dbReference type="Pfam" id="PF11307">
    <property type="entry name" value="DUF3109"/>
    <property type="match status" value="1"/>
</dbReference>
<comment type="caution">
    <text evidence="2">The sequence shown here is derived from an EMBL/GenBank/DDBJ whole genome shotgun (WGS) entry which is preliminary data.</text>
</comment>